<gene>
    <name evidence="2" type="ORF">NSA47_12875</name>
</gene>
<keyword evidence="2" id="KW-0378">Hydrolase</keyword>
<keyword evidence="1" id="KW-0472">Membrane</keyword>
<feature type="transmembrane region" description="Helical" evidence="1">
    <location>
        <begin position="120"/>
        <end position="141"/>
    </location>
</feature>
<comment type="caution">
    <text evidence="2">The sequence shown here is derived from an EMBL/GenBank/DDBJ whole genome shotgun (WGS) entry which is preliminary data.</text>
</comment>
<reference evidence="2" key="1">
    <citation type="submission" date="2022-07" db="EMBL/GenBank/DDBJ databases">
        <title>Enhanced cultured diversity of the mouse gut microbiota enables custom-made synthetic communities.</title>
        <authorList>
            <person name="Afrizal A."/>
        </authorList>
    </citation>
    <scope>NUCLEOTIDE SEQUENCE</scope>
    <source>
        <strain evidence="2">DSM 28593</strain>
    </source>
</reference>
<protein>
    <submittedName>
        <fullName evidence="2">Metal-dependent hydrolase</fullName>
    </submittedName>
</protein>
<dbReference type="RefSeq" id="WP_257532625.1">
    <property type="nucleotide sequence ID" value="NZ_JANKAS010000015.1"/>
</dbReference>
<dbReference type="Pfam" id="PF04307">
    <property type="entry name" value="YdjM"/>
    <property type="match status" value="1"/>
</dbReference>
<dbReference type="GO" id="GO:0016787">
    <property type="term" value="F:hydrolase activity"/>
    <property type="evidence" value="ECO:0007669"/>
    <property type="project" value="UniProtKB-KW"/>
</dbReference>
<feature type="transmembrane region" description="Helical" evidence="1">
    <location>
        <begin position="61"/>
        <end position="81"/>
    </location>
</feature>
<dbReference type="PANTHER" id="PTHR40031">
    <property type="entry name" value="HYPOTHETICAL MEMBRANE SPANNING PROTEIN"/>
    <property type="match status" value="1"/>
</dbReference>
<keyword evidence="3" id="KW-1185">Reference proteome</keyword>
<evidence type="ECO:0000313" key="2">
    <source>
        <dbReference type="EMBL" id="MCR1899867.1"/>
    </source>
</evidence>
<organism evidence="2 3">
    <name type="scientific">Irregularibacter muris</name>
    <dbReference type="NCBI Taxonomy" id="1796619"/>
    <lineage>
        <taxon>Bacteria</taxon>
        <taxon>Bacillati</taxon>
        <taxon>Bacillota</taxon>
        <taxon>Clostridia</taxon>
        <taxon>Eubacteriales</taxon>
        <taxon>Eubacteriaceae</taxon>
        <taxon>Irregularibacter</taxon>
    </lineage>
</organism>
<dbReference type="EMBL" id="JANKAS010000015">
    <property type="protein sequence ID" value="MCR1899867.1"/>
    <property type="molecule type" value="Genomic_DNA"/>
</dbReference>
<accession>A0AAE3L0G1</accession>
<dbReference type="PANTHER" id="PTHR40031:SF1">
    <property type="entry name" value="MEMBRANE-BOUND METAL-DEPENDENT HYDROLASE"/>
    <property type="match status" value="1"/>
</dbReference>
<proteinExistence type="predicted"/>
<name>A0AAE3L0G1_9FIRM</name>
<dbReference type="InterPro" id="IPR053170">
    <property type="entry name" value="Transcription_regulator"/>
</dbReference>
<keyword evidence="1" id="KW-0812">Transmembrane</keyword>
<dbReference type="Proteomes" id="UP001205748">
    <property type="component" value="Unassembled WGS sequence"/>
</dbReference>
<feature type="transmembrane region" description="Helical" evidence="1">
    <location>
        <begin position="147"/>
        <end position="167"/>
    </location>
</feature>
<keyword evidence="1" id="KW-1133">Transmembrane helix</keyword>
<evidence type="ECO:0000313" key="3">
    <source>
        <dbReference type="Proteomes" id="UP001205748"/>
    </source>
</evidence>
<dbReference type="InterPro" id="IPR007404">
    <property type="entry name" value="YdjM-like"/>
</dbReference>
<dbReference type="AlphaFoldDB" id="A0AAE3L0G1"/>
<evidence type="ECO:0000256" key="1">
    <source>
        <dbReference type="SAM" id="Phobius"/>
    </source>
</evidence>
<sequence>MDPITHGMVGLAIATISGEPILGAVSLGTTLGAMAPDLDIVMQSKGHYAYLKNHRGMSHSLPFLAGIAGIISTVIHFIFPATAFGQILLWTFMGTLSHTLLDILNSYGAQIFWPLSKKRFSGSLLLVYDPMVIILSLYLIFSKEPKTLLSMKVGLIFVIYLFIRIIMKNRIYDKIIDKFGKDIHIMRVNLLPSMIGMHKWHFIIDSQEKSIVGEINIFNNKLKILKELEKKEIPFMDEITNSAIGKFFQSFTPIYHIDIQKKNGYYYVTFTDLRYFIKDDFLHHATAILSGELELLEGLFHPYSLNQSVSVI</sequence>